<dbReference type="SUPFAM" id="SSF51735">
    <property type="entry name" value="NAD(P)-binding Rossmann-fold domains"/>
    <property type="match status" value="1"/>
</dbReference>
<name>A0ABU3IBU7_9ACTO</name>
<dbReference type="RefSeq" id="WP_313272191.1">
    <property type="nucleotide sequence ID" value="NZ_JASXSX010000001.1"/>
</dbReference>
<comment type="caution">
    <text evidence="3">The sequence shown here is derived from an EMBL/GenBank/DDBJ whole genome shotgun (WGS) entry which is preliminary data.</text>
</comment>
<sequence length="250" mass="26063">MMSEKLEGKVALISGAASGMGESHARRLAEEGAKVVLGDIADKEGQALAEEIGADKALFVHLNVADYDSWVSAVEETVKKFGSLDILVNNAGIFTRGNAVDATVEDWQKTIDIDLTGAFYGIKASVPAMREAGGGSIINISSIAGLVGFKNRLAYAAAKWGVHGMTKTSALDFGPDIIRVNSVHPGSVRTPLTAGLKRGFGQIPLGRDADVSEISNLIVFLASDDSAFISGANIAIDGGETAGNNLREDS</sequence>
<dbReference type="PRINTS" id="PR00081">
    <property type="entry name" value="GDHRDH"/>
</dbReference>
<organism evidence="3 4">
    <name type="scientific">Gleimia hominis</name>
    <dbReference type="NCBI Taxonomy" id="595468"/>
    <lineage>
        <taxon>Bacteria</taxon>
        <taxon>Bacillati</taxon>
        <taxon>Actinomycetota</taxon>
        <taxon>Actinomycetes</taxon>
        <taxon>Actinomycetales</taxon>
        <taxon>Actinomycetaceae</taxon>
        <taxon>Gleimia</taxon>
    </lineage>
</organism>
<reference evidence="3 4" key="1">
    <citation type="submission" date="2023-06" db="EMBL/GenBank/DDBJ databases">
        <title>Draft genome sequence of Gleimia hominis type strain CCUG 57540T.</title>
        <authorList>
            <person name="Salva-Serra F."/>
            <person name="Cardew S."/>
            <person name="Jensie Markopoulos S."/>
            <person name="Ohlen M."/>
            <person name="Inganas E."/>
            <person name="Svensson-Stadler L."/>
            <person name="Moore E.R.B."/>
        </authorList>
    </citation>
    <scope>NUCLEOTIDE SEQUENCE [LARGE SCALE GENOMIC DNA]</scope>
    <source>
        <strain evidence="3 4">CCUG 57540</strain>
    </source>
</reference>
<evidence type="ECO:0000256" key="1">
    <source>
        <dbReference type="ARBA" id="ARBA00006484"/>
    </source>
</evidence>
<dbReference type="InterPro" id="IPR036291">
    <property type="entry name" value="NAD(P)-bd_dom_sf"/>
</dbReference>
<dbReference type="NCBIfam" id="NF005559">
    <property type="entry name" value="PRK07231.1"/>
    <property type="match status" value="1"/>
</dbReference>
<dbReference type="Pfam" id="PF13561">
    <property type="entry name" value="adh_short_C2"/>
    <property type="match status" value="1"/>
</dbReference>
<gene>
    <name evidence="3" type="ORF">QS713_02540</name>
</gene>
<dbReference type="EMBL" id="JASXSX010000001">
    <property type="protein sequence ID" value="MDT3766942.1"/>
    <property type="molecule type" value="Genomic_DNA"/>
</dbReference>
<dbReference type="PRINTS" id="PR00080">
    <property type="entry name" value="SDRFAMILY"/>
</dbReference>
<dbReference type="Gene3D" id="3.40.50.720">
    <property type="entry name" value="NAD(P)-binding Rossmann-like Domain"/>
    <property type="match status" value="1"/>
</dbReference>
<dbReference type="PANTHER" id="PTHR24321">
    <property type="entry name" value="DEHYDROGENASES, SHORT CHAIN"/>
    <property type="match status" value="1"/>
</dbReference>
<dbReference type="Proteomes" id="UP001247542">
    <property type="component" value="Unassembled WGS sequence"/>
</dbReference>
<proteinExistence type="inferred from homology"/>
<dbReference type="InterPro" id="IPR002347">
    <property type="entry name" value="SDR_fam"/>
</dbReference>
<keyword evidence="2" id="KW-0560">Oxidoreductase</keyword>
<accession>A0ABU3IBU7</accession>
<evidence type="ECO:0000313" key="3">
    <source>
        <dbReference type="EMBL" id="MDT3766942.1"/>
    </source>
</evidence>
<dbReference type="PANTHER" id="PTHR24321:SF8">
    <property type="entry name" value="ESTRADIOL 17-BETA-DEHYDROGENASE 8-RELATED"/>
    <property type="match status" value="1"/>
</dbReference>
<evidence type="ECO:0000313" key="4">
    <source>
        <dbReference type="Proteomes" id="UP001247542"/>
    </source>
</evidence>
<comment type="similarity">
    <text evidence="1">Belongs to the short-chain dehydrogenases/reductases (SDR) family.</text>
</comment>
<evidence type="ECO:0000256" key="2">
    <source>
        <dbReference type="ARBA" id="ARBA00023002"/>
    </source>
</evidence>
<protein>
    <submittedName>
        <fullName evidence="3">SDR family oxidoreductase</fullName>
    </submittedName>
</protein>
<keyword evidence="4" id="KW-1185">Reference proteome</keyword>